<keyword evidence="2" id="KW-1185">Reference proteome</keyword>
<dbReference type="Gene3D" id="3.40.50.1240">
    <property type="entry name" value="Phosphoglycerate mutase-like"/>
    <property type="match status" value="1"/>
</dbReference>
<dbReference type="InterPro" id="IPR029033">
    <property type="entry name" value="His_PPase_superfam"/>
</dbReference>
<dbReference type="PANTHER" id="PTHR48100:SF44">
    <property type="entry name" value="PHOSPHATASE C1620.13-RELATED"/>
    <property type="match status" value="1"/>
</dbReference>
<evidence type="ECO:0000313" key="2">
    <source>
        <dbReference type="Proteomes" id="UP001530400"/>
    </source>
</evidence>
<reference evidence="1 2" key="1">
    <citation type="submission" date="2024-10" db="EMBL/GenBank/DDBJ databases">
        <title>Updated reference genomes for cyclostephanoid diatoms.</title>
        <authorList>
            <person name="Roberts W.R."/>
            <person name="Alverson A.J."/>
        </authorList>
    </citation>
    <scope>NUCLEOTIDE SEQUENCE [LARGE SCALE GENOMIC DNA]</scope>
    <source>
        <strain evidence="1 2">AJA010-31</strain>
    </source>
</reference>
<gene>
    <name evidence="1" type="ORF">ACHAWO_000712</name>
</gene>
<dbReference type="Pfam" id="PF00300">
    <property type="entry name" value="His_Phos_1"/>
    <property type="match status" value="2"/>
</dbReference>
<accession>A0ABD3NJQ1</accession>
<dbReference type="InterPro" id="IPR050275">
    <property type="entry name" value="PGM_Phosphatase"/>
</dbReference>
<dbReference type="CDD" id="cd07067">
    <property type="entry name" value="HP_PGM_like"/>
    <property type="match status" value="1"/>
</dbReference>
<dbReference type="AlphaFoldDB" id="A0ABD3NJQ1"/>
<dbReference type="InterPro" id="IPR013078">
    <property type="entry name" value="His_Pase_superF_clade-1"/>
</dbReference>
<evidence type="ECO:0008006" key="3">
    <source>
        <dbReference type="Google" id="ProtNLM"/>
    </source>
</evidence>
<dbReference type="Proteomes" id="UP001530400">
    <property type="component" value="Unassembled WGS sequence"/>
</dbReference>
<dbReference type="SUPFAM" id="SSF53254">
    <property type="entry name" value="Phosphoglycerate mutase-like"/>
    <property type="match status" value="1"/>
</dbReference>
<dbReference type="SMART" id="SM00855">
    <property type="entry name" value="PGAM"/>
    <property type="match status" value="1"/>
</dbReference>
<evidence type="ECO:0000313" key="1">
    <source>
        <dbReference type="EMBL" id="KAL3775643.1"/>
    </source>
</evidence>
<comment type="caution">
    <text evidence="1">The sequence shown here is derived from an EMBL/GenBank/DDBJ whole genome shotgun (WGS) entry which is preliminary data.</text>
</comment>
<proteinExistence type="predicted"/>
<sequence>MATSFLSLKKSTSSSFLNAAMEGDGFEYSLGPPDSGFSIFLADRTKKIHFIRHAEGYHNVATKETGSNDCLLRGDEPASSHHLYDSRLTQKGINQAEQLRAHLATRPSGARSFTAFDLVIVSPLTRTCETALHVFGEPREPGKPAFLDQVDAPKNSPEYAAGVKVSPPRFLVREECRERWGHYVCDGRRSITEIAKEFPNFDFSEMLHDEDVFYTDERESDEHCCERAVKFLEWLNSRPEKCIAVVTHSSFLRHLFGQFGDTLKADDRDDLQRLAGNYYGEIPVVGLKNDKQNQEFCNSGPMYLIAACLFVGDGTSKVERMQGISWVMVSVKAKNFTPSLGE</sequence>
<dbReference type="PANTHER" id="PTHR48100">
    <property type="entry name" value="BROAD-SPECIFICITY PHOSPHATASE YOR283W-RELATED"/>
    <property type="match status" value="1"/>
</dbReference>
<name>A0ABD3NJQ1_9STRA</name>
<protein>
    <recommendedName>
        <fullName evidence="3">Phosphoglycerate mutase</fullName>
    </recommendedName>
</protein>
<dbReference type="EMBL" id="JALLPJ020001144">
    <property type="protein sequence ID" value="KAL3775643.1"/>
    <property type="molecule type" value="Genomic_DNA"/>
</dbReference>
<organism evidence="1 2">
    <name type="scientific">Cyclotella atomus</name>
    <dbReference type="NCBI Taxonomy" id="382360"/>
    <lineage>
        <taxon>Eukaryota</taxon>
        <taxon>Sar</taxon>
        <taxon>Stramenopiles</taxon>
        <taxon>Ochrophyta</taxon>
        <taxon>Bacillariophyta</taxon>
        <taxon>Coscinodiscophyceae</taxon>
        <taxon>Thalassiosirophycidae</taxon>
        <taxon>Stephanodiscales</taxon>
        <taxon>Stephanodiscaceae</taxon>
        <taxon>Cyclotella</taxon>
    </lineage>
</organism>